<sequence>MSEQDNGLQLAVNNLATEMRRANYLNAIGIGGGNTKRPTLYQEFGYPRTITFNDFYNMYRRNAAGFAVVHRLLDGCWQDYPVIVDGDEAQEAKKTNSWEKNVTKFMKKWWPKVKDADRRNMVGRYSALLLQVKDNKPWSEPVDTRLVKSLGESALVKLIPVWEPQL</sequence>
<reference evidence="1" key="1">
    <citation type="journal article" date="2019" name="Nat. Med.">
        <title>A library of human gut bacterial isolates paired with longitudinal multiomics data enables mechanistic microbiome research.</title>
        <authorList>
            <person name="Poyet M."/>
            <person name="Groussin M."/>
            <person name="Gibbons S.M."/>
            <person name="Avila-Pacheco J."/>
            <person name="Jiang X."/>
            <person name="Kearney S.M."/>
            <person name="Perrotta A.R."/>
            <person name="Berdy B."/>
            <person name="Zhao S."/>
            <person name="Lieberman T.D."/>
            <person name="Swanson P.K."/>
            <person name="Smith M."/>
            <person name="Roesemann S."/>
            <person name="Alexander J.E."/>
            <person name="Rich S.A."/>
            <person name="Livny J."/>
            <person name="Vlamakis H."/>
            <person name="Clish C."/>
            <person name="Bullock K."/>
            <person name="Deik A."/>
            <person name="Scott J."/>
            <person name="Pierce K.A."/>
            <person name="Xavier R.J."/>
            <person name="Alm E.J."/>
        </authorList>
    </citation>
    <scope>NUCLEOTIDE SEQUENCE</scope>
    <source>
        <strain evidence="1">BIOML-A371</strain>
    </source>
</reference>
<feature type="non-terminal residue" evidence="1">
    <location>
        <position position="166"/>
    </location>
</feature>
<name>A0A6G2B5T4_ECOLX</name>
<dbReference type="AlphaFoldDB" id="A0A6G2B5T4"/>
<accession>A0A6G2B5T4</accession>
<protein>
    <submittedName>
        <fullName evidence="1">DUF1073 domain-containing protein</fullName>
    </submittedName>
</protein>
<proteinExistence type="predicted"/>
<comment type="caution">
    <text evidence="1">The sequence shown here is derived from an EMBL/GenBank/DDBJ whole genome shotgun (WGS) entry which is preliminary data.</text>
</comment>
<dbReference type="EMBL" id="WKUO01000170">
    <property type="protein sequence ID" value="MSL62675.1"/>
    <property type="molecule type" value="Genomic_DNA"/>
</dbReference>
<gene>
    <name evidence="1" type="ORF">GKF33_26140</name>
</gene>
<organism evidence="1">
    <name type="scientific">Escherichia coli</name>
    <dbReference type="NCBI Taxonomy" id="562"/>
    <lineage>
        <taxon>Bacteria</taxon>
        <taxon>Pseudomonadati</taxon>
        <taxon>Pseudomonadota</taxon>
        <taxon>Gammaproteobacteria</taxon>
        <taxon>Enterobacterales</taxon>
        <taxon>Enterobacteriaceae</taxon>
        <taxon>Escherichia</taxon>
    </lineage>
</organism>
<evidence type="ECO:0000313" key="1">
    <source>
        <dbReference type="EMBL" id="MSL62675.1"/>
    </source>
</evidence>